<evidence type="ECO:0000256" key="2">
    <source>
        <dbReference type="ARBA" id="ARBA00022448"/>
    </source>
</evidence>
<comment type="caution">
    <text evidence="7">The sequence shown here is derived from an EMBL/GenBank/DDBJ whole genome shotgun (WGS) entry which is preliminary data.</text>
</comment>
<dbReference type="Gene3D" id="3.40.50.300">
    <property type="entry name" value="P-loop containing nucleotide triphosphate hydrolases"/>
    <property type="match status" value="1"/>
</dbReference>
<dbReference type="InterPro" id="IPR003593">
    <property type="entry name" value="AAA+_ATPase"/>
</dbReference>
<dbReference type="PROSITE" id="PS00211">
    <property type="entry name" value="ABC_TRANSPORTER_1"/>
    <property type="match status" value="1"/>
</dbReference>
<dbReference type="InterPro" id="IPR050086">
    <property type="entry name" value="MetN_ABC_transporter-like"/>
</dbReference>
<keyword evidence="3" id="KW-0547">Nucleotide-binding</keyword>
<protein>
    <submittedName>
        <fullName evidence="7">Amino acid ABC transporter ATP-binding protein</fullName>
    </submittedName>
</protein>
<dbReference type="Proteomes" id="UP001333818">
    <property type="component" value="Unassembled WGS sequence"/>
</dbReference>
<keyword evidence="8" id="KW-1185">Reference proteome</keyword>
<accession>A0AAW9Q1B7</accession>
<dbReference type="InterPro" id="IPR017871">
    <property type="entry name" value="ABC_transporter-like_CS"/>
</dbReference>
<comment type="similarity">
    <text evidence="1">Belongs to the ABC transporter superfamily.</text>
</comment>
<dbReference type="SMART" id="SM00382">
    <property type="entry name" value="AAA"/>
    <property type="match status" value="1"/>
</dbReference>
<dbReference type="PROSITE" id="PS50893">
    <property type="entry name" value="ABC_TRANSPORTER_2"/>
    <property type="match status" value="1"/>
</dbReference>
<evidence type="ECO:0000256" key="4">
    <source>
        <dbReference type="ARBA" id="ARBA00022840"/>
    </source>
</evidence>
<dbReference type="RefSeq" id="WP_330483422.1">
    <property type="nucleotide sequence ID" value="NZ_JAZBJZ010000030.1"/>
</dbReference>
<dbReference type="GO" id="GO:0015716">
    <property type="term" value="P:organic phosphonate transport"/>
    <property type="evidence" value="ECO:0007669"/>
    <property type="project" value="UniProtKB-KW"/>
</dbReference>
<dbReference type="Pfam" id="PF00005">
    <property type="entry name" value="ABC_tran"/>
    <property type="match status" value="1"/>
</dbReference>
<name>A0AAW9Q1B7_9CYAN</name>
<dbReference type="GO" id="GO:0005524">
    <property type="term" value="F:ATP binding"/>
    <property type="evidence" value="ECO:0007669"/>
    <property type="project" value="UniProtKB-KW"/>
</dbReference>
<evidence type="ECO:0000256" key="1">
    <source>
        <dbReference type="ARBA" id="ARBA00005417"/>
    </source>
</evidence>
<evidence type="ECO:0000256" key="3">
    <source>
        <dbReference type="ARBA" id="ARBA00022741"/>
    </source>
</evidence>
<evidence type="ECO:0000313" key="8">
    <source>
        <dbReference type="Proteomes" id="UP001333818"/>
    </source>
</evidence>
<organism evidence="7 8">
    <name type="scientific">Tumidithrix elongata BACA0141</name>
    <dbReference type="NCBI Taxonomy" id="2716417"/>
    <lineage>
        <taxon>Bacteria</taxon>
        <taxon>Bacillati</taxon>
        <taxon>Cyanobacteriota</taxon>
        <taxon>Cyanophyceae</taxon>
        <taxon>Pseudanabaenales</taxon>
        <taxon>Pseudanabaenaceae</taxon>
        <taxon>Tumidithrix</taxon>
        <taxon>Tumidithrix elongata</taxon>
    </lineage>
</organism>
<dbReference type="PIRSF" id="PIRSF039085">
    <property type="entry name" value="ABC_ATPase_HisP"/>
    <property type="match status" value="1"/>
</dbReference>
<gene>
    <name evidence="7" type="ORF">V2H45_09575</name>
</gene>
<dbReference type="GO" id="GO:0016887">
    <property type="term" value="F:ATP hydrolysis activity"/>
    <property type="evidence" value="ECO:0007669"/>
    <property type="project" value="InterPro"/>
</dbReference>
<keyword evidence="5" id="KW-0918">Phosphonate transport</keyword>
<feature type="domain" description="ABC transporter" evidence="6">
    <location>
        <begin position="9"/>
        <end position="243"/>
    </location>
</feature>
<keyword evidence="2" id="KW-0813">Transport</keyword>
<sequence>MVTQSEPAIVATNVHKWYGSFHVLKGVSLTVSRGEVVVIMGPSGSGKSTFARTFNALEDYQQGRIEIDGIELSDNPKNIDAIRSEVGMVFQQFNLFPHLTVLQNITLAPMWVRRWSKAKAHEIALQLLERVGISQQANKYPGQLSGGQQQRVAIARALAMQPKIMLFDEPTSALDPEMVREVLDVMRSLANSGMTMVVVTHEVGFAREVADRIILMDGGTIIEEGTPETFFQNPQEERTRKFLSQIL</sequence>
<dbReference type="SUPFAM" id="SSF52540">
    <property type="entry name" value="P-loop containing nucleoside triphosphate hydrolases"/>
    <property type="match status" value="1"/>
</dbReference>
<dbReference type="FunFam" id="3.40.50.300:FF:000020">
    <property type="entry name" value="Amino acid ABC transporter ATP-binding component"/>
    <property type="match status" value="1"/>
</dbReference>
<dbReference type="InterPro" id="IPR027417">
    <property type="entry name" value="P-loop_NTPase"/>
</dbReference>
<keyword evidence="4 7" id="KW-0067">ATP-binding</keyword>
<reference evidence="7" key="1">
    <citation type="submission" date="2024-01" db="EMBL/GenBank/DDBJ databases">
        <title>Bank of Algae and Cyanobacteria of the Azores (BACA) strain genomes.</title>
        <authorList>
            <person name="Luz R."/>
            <person name="Cordeiro R."/>
            <person name="Fonseca A."/>
            <person name="Goncalves V."/>
        </authorList>
    </citation>
    <scope>NUCLEOTIDE SEQUENCE</scope>
    <source>
        <strain evidence="7">BACA0141</strain>
    </source>
</reference>
<dbReference type="PANTHER" id="PTHR43166">
    <property type="entry name" value="AMINO ACID IMPORT ATP-BINDING PROTEIN"/>
    <property type="match status" value="1"/>
</dbReference>
<dbReference type="InterPro" id="IPR030679">
    <property type="entry name" value="ABC_ATPase_HisP-typ"/>
</dbReference>
<dbReference type="GO" id="GO:0015424">
    <property type="term" value="F:ABC-type amino acid transporter activity"/>
    <property type="evidence" value="ECO:0007669"/>
    <property type="project" value="InterPro"/>
</dbReference>
<evidence type="ECO:0000313" key="7">
    <source>
        <dbReference type="EMBL" id="MEE3716993.1"/>
    </source>
</evidence>
<dbReference type="PANTHER" id="PTHR43166:SF4">
    <property type="entry name" value="PHOSPHONATES IMPORT ATP-BINDING PROTEIN PHNC"/>
    <property type="match status" value="1"/>
</dbReference>
<dbReference type="CDD" id="cd03262">
    <property type="entry name" value="ABC_HisP_GlnQ"/>
    <property type="match status" value="1"/>
</dbReference>
<proteinExistence type="inferred from homology"/>
<evidence type="ECO:0000259" key="6">
    <source>
        <dbReference type="PROSITE" id="PS50893"/>
    </source>
</evidence>
<dbReference type="EMBL" id="JAZBJZ010000030">
    <property type="protein sequence ID" value="MEE3716993.1"/>
    <property type="molecule type" value="Genomic_DNA"/>
</dbReference>
<dbReference type="InterPro" id="IPR003439">
    <property type="entry name" value="ABC_transporter-like_ATP-bd"/>
</dbReference>
<evidence type="ECO:0000256" key="5">
    <source>
        <dbReference type="ARBA" id="ARBA00022885"/>
    </source>
</evidence>
<dbReference type="AlphaFoldDB" id="A0AAW9Q1B7"/>